<dbReference type="GO" id="GO:0016020">
    <property type="term" value="C:membrane"/>
    <property type="evidence" value="ECO:0007669"/>
    <property type="project" value="UniProtKB-SubCell"/>
</dbReference>
<evidence type="ECO:0000313" key="8">
    <source>
        <dbReference type="EMBL" id="KAG9450472.1"/>
    </source>
</evidence>
<feature type="transmembrane region" description="Helical" evidence="7">
    <location>
        <begin position="146"/>
        <end position="164"/>
    </location>
</feature>
<proteinExistence type="inferred from homology"/>
<protein>
    <submittedName>
        <fullName evidence="8">Uncharacterized protein</fullName>
    </submittedName>
</protein>
<dbReference type="InterPro" id="IPR034294">
    <property type="entry name" value="Aquaporin_transptr"/>
</dbReference>
<dbReference type="PROSITE" id="PS00221">
    <property type="entry name" value="MIP"/>
    <property type="match status" value="1"/>
</dbReference>
<dbReference type="InterPro" id="IPR022357">
    <property type="entry name" value="MIP_CS"/>
</dbReference>
<feature type="transmembrane region" description="Helical" evidence="7">
    <location>
        <begin position="91"/>
        <end position="112"/>
    </location>
</feature>
<gene>
    <name evidence="8" type="ORF">H6P81_010437</name>
</gene>
<dbReference type="PANTHER" id="PTHR45724:SF23">
    <property type="entry name" value="AQUAPORIN NIP4-1-RELATED"/>
    <property type="match status" value="1"/>
</dbReference>
<dbReference type="GO" id="GO:0015267">
    <property type="term" value="F:channel activity"/>
    <property type="evidence" value="ECO:0007669"/>
    <property type="project" value="InterPro"/>
</dbReference>
<dbReference type="SUPFAM" id="SSF81338">
    <property type="entry name" value="Aquaporin-like"/>
    <property type="match status" value="1"/>
</dbReference>
<keyword evidence="3 6" id="KW-0812">Transmembrane</keyword>
<dbReference type="Proteomes" id="UP000825729">
    <property type="component" value="Unassembled WGS sequence"/>
</dbReference>
<organism evidence="8 9">
    <name type="scientific">Aristolochia fimbriata</name>
    <name type="common">White veined hardy Dutchman's pipe vine</name>
    <dbReference type="NCBI Taxonomy" id="158543"/>
    <lineage>
        <taxon>Eukaryota</taxon>
        <taxon>Viridiplantae</taxon>
        <taxon>Streptophyta</taxon>
        <taxon>Embryophyta</taxon>
        <taxon>Tracheophyta</taxon>
        <taxon>Spermatophyta</taxon>
        <taxon>Magnoliopsida</taxon>
        <taxon>Magnoliidae</taxon>
        <taxon>Piperales</taxon>
        <taxon>Aristolochiaceae</taxon>
        <taxon>Aristolochia</taxon>
    </lineage>
</organism>
<evidence type="ECO:0000256" key="6">
    <source>
        <dbReference type="RuleBase" id="RU000477"/>
    </source>
</evidence>
<evidence type="ECO:0000256" key="5">
    <source>
        <dbReference type="ARBA" id="ARBA00023136"/>
    </source>
</evidence>
<evidence type="ECO:0000256" key="4">
    <source>
        <dbReference type="ARBA" id="ARBA00022989"/>
    </source>
</evidence>
<feature type="transmembrane region" description="Helical" evidence="7">
    <location>
        <begin position="218"/>
        <end position="239"/>
    </location>
</feature>
<dbReference type="CDD" id="cd00333">
    <property type="entry name" value="MIP"/>
    <property type="match status" value="1"/>
</dbReference>
<comment type="similarity">
    <text evidence="6">Belongs to the MIP/aquaporin (TC 1.A.8) family.</text>
</comment>
<dbReference type="EMBL" id="JAINDJ010000004">
    <property type="protein sequence ID" value="KAG9450472.1"/>
    <property type="molecule type" value="Genomic_DNA"/>
</dbReference>
<dbReference type="Gene3D" id="1.20.1080.10">
    <property type="entry name" value="Glycerol uptake facilitator protein"/>
    <property type="match status" value="1"/>
</dbReference>
<name>A0AAV7ENS8_ARIFI</name>
<feature type="transmembrane region" description="Helical" evidence="7">
    <location>
        <begin position="59"/>
        <end position="79"/>
    </location>
</feature>
<dbReference type="PANTHER" id="PTHR45724">
    <property type="entry name" value="AQUAPORIN NIP2-1"/>
    <property type="match status" value="1"/>
</dbReference>
<evidence type="ECO:0000256" key="3">
    <source>
        <dbReference type="ARBA" id="ARBA00022692"/>
    </source>
</evidence>
<comment type="caution">
    <text evidence="8">The sequence shown here is derived from an EMBL/GenBank/DDBJ whole genome shotgun (WGS) entry which is preliminary data.</text>
</comment>
<evidence type="ECO:0000313" key="9">
    <source>
        <dbReference type="Proteomes" id="UP000825729"/>
    </source>
</evidence>
<comment type="subcellular location">
    <subcellularLocation>
        <location evidence="1">Membrane</location>
        <topology evidence="1">Multi-pass membrane protein</topology>
    </subcellularLocation>
</comment>
<reference evidence="8 9" key="1">
    <citation type="submission" date="2021-07" db="EMBL/GenBank/DDBJ databases">
        <title>The Aristolochia fimbriata genome: insights into angiosperm evolution, floral development and chemical biosynthesis.</title>
        <authorList>
            <person name="Jiao Y."/>
        </authorList>
    </citation>
    <scope>NUCLEOTIDE SEQUENCE [LARGE SCALE GENOMIC DNA]</scope>
    <source>
        <strain evidence="8">IBCAS-2021</strain>
        <tissue evidence="8">Leaf</tissue>
    </source>
</reference>
<evidence type="ECO:0000256" key="2">
    <source>
        <dbReference type="ARBA" id="ARBA00022448"/>
    </source>
</evidence>
<accession>A0AAV7ENS8</accession>
<evidence type="ECO:0000256" key="7">
    <source>
        <dbReference type="SAM" id="Phobius"/>
    </source>
</evidence>
<sequence length="247" mass="26291">MDGRSQAKVSSPSLRSASLLLKKASASLLLRKCLAELLATYFVVFAGCGSVAVNKIYGSVTFPGICITWGLVVMAMIYSTGHISGAHFNPAVTFAFAVLKTFPWIEVLPYWVSQFLGSFLASGTLRLILTSKKDHFFGTLPVGSDFQSLVTEFVISFLLMFVICGASADERAIGELGGLAIGGAITLNVFVGGPVSGASMNPARSFGPAVVMGEYRALWVYFLGPVAGILAAAFVYKFIKIKETDET</sequence>
<feature type="transmembrane region" description="Helical" evidence="7">
    <location>
        <begin position="176"/>
        <end position="198"/>
    </location>
</feature>
<keyword evidence="2 6" id="KW-0813">Transport</keyword>
<dbReference type="InterPro" id="IPR023271">
    <property type="entry name" value="Aquaporin-like"/>
</dbReference>
<dbReference type="Pfam" id="PF00230">
    <property type="entry name" value="MIP"/>
    <property type="match status" value="1"/>
</dbReference>
<keyword evidence="5 7" id="KW-0472">Membrane</keyword>
<dbReference type="PRINTS" id="PR00783">
    <property type="entry name" value="MINTRINSICP"/>
</dbReference>
<evidence type="ECO:0000256" key="1">
    <source>
        <dbReference type="ARBA" id="ARBA00004141"/>
    </source>
</evidence>
<dbReference type="NCBIfam" id="TIGR00861">
    <property type="entry name" value="MIP"/>
    <property type="match status" value="1"/>
</dbReference>
<dbReference type="AlphaFoldDB" id="A0AAV7ENS8"/>
<keyword evidence="9" id="KW-1185">Reference proteome</keyword>
<dbReference type="InterPro" id="IPR000425">
    <property type="entry name" value="MIP"/>
</dbReference>
<keyword evidence="4 7" id="KW-1133">Transmembrane helix</keyword>